<evidence type="ECO:0000313" key="4">
    <source>
        <dbReference type="Proteomes" id="UP000306584"/>
    </source>
</evidence>
<feature type="region of interest" description="Disordered" evidence="1">
    <location>
        <begin position="333"/>
        <end position="358"/>
    </location>
</feature>
<feature type="transmembrane region" description="Helical" evidence="2">
    <location>
        <begin position="438"/>
        <end position="462"/>
    </location>
</feature>
<evidence type="ECO:0000313" key="3">
    <source>
        <dbReference type="EMBL" id="THY07288.1"/>
    </source>
</evidence>
<dbReference type="AlphaFoldDB" id="A0A4S9JY88"/>
<keyword evidence="2" id="KW-0812">Transmembrane</keyword>
<dbReference type="EMBL" id="QZBD01000732">
    <property type="protein sequence ID" value="THY07288.1"/>
    <property type="molecule type" value="Genomic_DNA"/>
</dbReference>
<keyword evidence="2" id="KW-1133">Transmembrane helix</keyword>
<sequence length="612" mass="63928">MRFPSFAFAAVAGLWQQPLAPEEETVTSTRHIHITRNVTNAASAICAVRMGTSTVYMEHLPATLITKSVPWQALQTGHLELRSEGESTSTMHIKVTQTLAQVQATVFASKVGTSVSTITNVPQSLVDEAAEDAAELSSSQLAAAISSAKSEALAHSTVAVLASTTSSTVELSSTSASSTQPEVAPSPNYTNSSHSPTSVEASVAKPSPSSSSTGTSTIFPIGLELRSNAGVATNTQLTPTEEPATVIAVIYGSSTSIMTSVPSTLLAAIASSQASSASQTSISRATIDADTSSQATQTIIPVETNASQLKSTQTALIQASTYSDEAGVTSSDVAASSGTAKGLSSSTSRTSSKTSTSSSTFMTSNIVYTIPITTSKTSSSSTHTTSVSSVVETSAAASFPSAYGSQSSASAAADVAADNAAGASGGDSGSFKLSKGGFAAIISVVSIGVGLGIIFLVLFVVAKRRQWNVRKSIARASRRLTGRFSSHPNKTALKSEKESTLPIIEPRQPLGPRPAPSSRRAQQGFANIDATLHTNYRGVETVGRSASRGPEVWRREMAKERQQQQQQRSQSQRRKPELRVDTGVAARGLEEGRVQEQKKRSRGDWRDLFRAL</sequence>
<gene>
    <name evidence="3" type="ORF">D6D01_09787</name>
</gene>
<keyword evidence="2" id="KW-0472">Membrane</keyword>
<protein>
    <submittedName>
        <fullName evidence="3">Uncharacterized protein</fullName>
    </submittedName>
</protein>
<feature type="compositionally biased region" description="Polar residues" evidence="1">
    <location>
        <begin position="333"/>
        <end position="343"/>
    </location>
</feature>
<name>A0A4S9JY88_AURPU</name>
<feature type="compositionally biased region" description="Low complexity" evidence="1">
    <location>
        <begin position="198"/>
        <end position="215"/>
    </location>
</feature>
<reference evidence="3 4" key="1">
    <citation type="submission" date="2018-10" db="EMBL/GenBank/DDBJ databases">
        <title>Fifty Aureobasidium pullulans genomes reveal a recombining polyextremotolerant generalist.</title>
        <authorList>
            <person name="Gostincar C."/>
            <person name="Turk M."/>
            <person name="Zajc J."/>
            <person name="Gunde-Cimerman N."/>
        </authorList>
    </citation>
    <scope>NUCLEOTIDE SEQUENCE [LARGE SCALE GENOMIC DNA]</scope>
    <source>
        <strain evidence="3 4">EXF-6604</strain>
    </source>
</reference>
<feature type="region of interest" description="Disordered" evidence="1">
    <location>
        <begin position="171"/>
        <end position="215"/>
    </location>
</feature>
<evidence type="ECO:0000256" key="2">
    <source>
        <dbReference type="SAM" id="Phobius"/>
    </source>
</evidence>
<proteinExistence type="predicted"/>
<comment type="caution">
    <text evidence="3">The sequence shown here is derived from an EMBL/GenBank/DDBJ whole genome shotgun (WGS) entry which is preliminary data.</text>
</comment>
<feature type="region of interest" description="Disordered" evidence="1">
    <location>
        <begin position="484"/>
        <end position="521"/>
    </location>
</feature>
<organism evidence="3 4">
    <name type="scientific">Aureobasidium pullulans</name>
    <name type="common">Black yeast</name>
    <name type="synonym">Pullularia pullulans</name>
    <dbReference type="NCBI Taxonomy" id="5580"/>
    <lineage>
        <taxon>Eukaryota</taxon>
        <taxon>Fungi</taxon>
        <taxon>Dikarya</taxon>
        <taxon>Ascomycota</taxon>
        <taxon>Pezizomycotina</taxon>
        <taxon>Dothideomycetes</taxon>
        <taxon>Dothideomycetidae</taxon>
        <taxon>Dothideales</taxon>
        <taxon>Saccotheciaceae</taxon>
        <taxon>Aureobasidium</taxon>
    </lineage>
</organism>
<feature type="compositionally biased region" description="Low complexity" evidence="1">
    <location>
        <begin position="344"/>
        <end position="358"/>
    </location>
</feature>
<evidence type="ECO:0000256" key="1">
    <source>
        <dbReference type="SAM" id="MobiDB-lite"/>
    </source>
</evidence>
<accession>A0A4S9JY88</accession>
<feature type="region of interest" description="Disordered" evidence="1">
    <location>
        <begin position="556"/>
        <end position="581"/>
    </location>
</feature>
<dbReference type="Proteomes" id="UP000306584">
    <property type="component" value="Unassembled WGS sequence"/>
</dbReference>
<feature type="compositionally biased region" description="Polar residues" evidence="1">
    <location>
        <begin position="187"/>
        <end position="197"/>
    </location>
</feature>